<dbReference type="GO" id="GO:0005506">
    <property type="term" value="F:iron ion binding"/>
    <property type="evidence" value="ECO:0007669"/>
    <property type="project" value="InterPro"/>
</dbReference>
<protein>
    <submittedName>
        <fullName evidence="9">Cytochrome c class I</fullName>
    </submittedName>
</protein>
<dbReference type="PANTHER" id="PTHR40942:SF4">
    <property type="entry name" value="CYTOCHROME C5"/>
    <property type="match status" value="1"/>
</dbReference>
<feature type="domain" description="Cytochrome c" evidence="8">
    <location>
        <begin position="235"/>
        <end position="315"/>
    </location>
</feature>
<feature type="domain" description="Cytochrome c" evidence="8">
    <location>
        <begin position="77"/>
        <end position="157"/>
    </location>
</feature>
<dbReference type="InterPro" id="IPR002323">
    <property type="entry name" value="Cyt_CIE"/>
</dbReference>
<keyword evidence="10" id="KW-1185">Reference proteome</keyword>
<evidence type="ECO:0000256" key="3">
    <source>
        <dbReference type="ARBA" id="ARBA00022723"/>
    </source>
</evidence>
<dbReference type="Gene3D" id="1.10.760.10">
    <property type="entry name" value="Cytochrome c-like domain"/>
    <property type="match status" value="2"/>
</dbReference>
<accession>C6X9X4</accession>
<evidence type="ECO:0000256" key="1">
    <source>
        <dbReference type="ARBA" id="ARBA00022448"/>
    </source>
</evidence>
<reference evidence="10" key="1">
    <citation type="submission" date="2009-07" db="EMBL/GenBank/DDBJ databases">
        <title>Complete sequence of chromosome of Methylovorus sp. SIP3-4.</title>
        <authorList>
            <person name="Lucas S."/>
            <person name="Copeland A."/>
            <person name="Lapidus A."/>
            <person name="Glavina del Rio T."/>
            <person name="Tice H."/>
            <person name="Bruce D."/>
            <person name="Goodwin L."/>
            <person name="Pitluck S."/>
            <person name="Clum A."/>
            <person name="Larimer F."/>
            <person name="Land M."/>
            <person name="Hauser L."/>
            <person name="Kyrpides N."/>
            <person name="Mikhailova N."/>
            <person name="Kayluzhnaya M."/>
            <person name="Chistoserdova L."/>
        </authorList>
    </citation>
    <scope>NUCLEOTIDE SEQUENCE [LARGE SCALE GENOMIC DNA]</scope>
    <source>
        <strain evidence="10">SIP3-4</strain>
    </source>
</reference>
<keyword evidence="2 6" id="KW-0349">Heme</keyword>
<dbReference type="STRING" id="582744.Msip34_2273"/>
<keyword evidence="7" id="KW-0812">Transmembrane</keyword>
<dbReference type="PROSITE" id="PS51007">
    <property type="entry name" value="CYTC"/>
    <property type="match status" value="2"/>
</dbReference>
<organism evidence="9 10">
    <name type="scientific">Methylovorus glucosotrophus (strain SIP3-4)</name>
    <dbReference type="NCBI Taxonomy" id="582744"/>
    <lineage>
        <taxon>Bacteria</taxon>
        <taxon>Pseudomonadati</taxon>
        <taxon>Pseudomonadota</taxon>
        <taxon>Betaproteobacteria</taxon>
        <taxon>Nitrosomonadales</taxon>
        <taxon>Methylophilaceae</taxon>
        <taxon>Methylovorus</taxon>
    </lineage>
</organism>
<dbReference type="OrthoDB" id="9814708at2"/>
<reference evidence="9 10" key="2">
    <citation type="journal article" date="2011" name="J. Bacteriol.">
        <title>Genomes of three methylotrophs from a single niche uncover genetic and metabolic divergence of Methylophilaceae.</title>
        <authorList>
            <person name="Lapidus A."/>
            <person name="Clum A."/>
            <person name="Labutti K."/>
            <person name="Kaluzhnaya M.G."/>
            <person name="Lim S."/>
            <person name="Beck D.A."/>
            <person name="Glavina Del Rio T."/>
            <person name="Nolan M."/>
            <person name="Mavromatis K."/>
            <person name="Huntemann M."/>
            <person name="Lucas S."/>
            <person name="Lidstrom M.E."/>
            <person name="Ivanova N."/>
            <person name="Chistoserdova L."/>
        </authorList>
    </citation>
    <scope>NUCLEOTIDE SEQUENCE [LARGE SCALE GENOMIC DNA]</scope>
    <source>
        <strain evidence="9 10">SIP3-4</strain>
    </source>
</reference>
<keyword evidence="7" id="KW-0472">Membrane</keyword>
<gene>
    <name evidence="9" type="ordered locus">Msip34_2273</name>
</gene>
<dbReference type="Pfam" id="PF13442">
    <property type="entry name" value="Cytochrome_CBB3"/>
    <property type="match status" value="2"/>
</dbReference>
<dbReference type="GO" id="GO:0020037">
    <property type="term" value="F:heme binding"/>
    <property type="evidence" value="ECO:0007669"/>
    <property type="project" value="InterPro"/>
</dbReference>
<dbReference type="Proteomes" id="UP000002743">
    <property type="component" value="Chromosome"/>
</dbReference>
<dbReference type="PANTHER" id="PTHR40942">
    <property type="match status" value="1"/>
</dbReference>
<sequence>MGEHHHEFPKTTVTQVVLATLGGLFAPALVIFLIVKMLFGIQASHLVDADPAIQQAVVEERIKPVAQVEVADNSGPHVDKTGEQVVTAVCSACHAAGALGSPKIGDKAAWGPRIAQGYETLIKHAIEGIRSMPARGGNPDLTDNEVANAVAYMANQSGASFKSPELGGASHGGAAPAAAAEAAPAAAAPAAAPVAAAPAPAPAAQAKAAAPAAPAAAPAEEAKPAVVAEAPKPAASGKSGEEVVKGVCAMCHAGGLMGAPKIGDKDGWAPRIAQGYDTLVQHAIHGIRMMPAKGGNPGLSDAEVARAVAYMANQGGANFKAD</sequence>
<dbReference type="PRINTS" id="PR00607">
    <property type="entry name" value="CYTCHROMECIE"/>
</dbReference>
<dbReference type="InterPro" id="IPR009056">
    <property type="entry name" value="Cyt_c-like_dom"/>
</dbReference>
<dbReference type="SUPFAM" id="SSF46626">
    <property type="entry name" value="Cytochrome c"/>
    <property type="match status" value="2"/>
</dbReference>
<dbReference type="AlphaFoldDB" id="C6X9X4"/>
<dbReference type="GO" id="GO:0009055">
    <property type="term" value="F:electron transfer activity"/>
    <property type="evidence" value="ECO:0007669"/>
    <property type="project" value="InterPro"/>
</dbReference>
<keyword evidence="7" id="KW-1133">Transmembrane helix</keyword>
<dbReference type="RefSeq" id="WP_015830821.1">
    <property type="nucleotide sequence ID" value="NC_012969.1"/>
</dbReference>
<evidence type="ECO:0000256" key="2">
    <source>
        <dbReference type="ARBA" id="ARBA00022617"/>
    </source>
</evidence>
<feature type="transmembrane region" description="Helical" evidence="7">
    <location>
        <begin position="12"/>
        <end position="35"/>
    </location>
</feature>
<keyword evidence="5 6" id="KW-0408">Iron</keyword>
<dbReference type="HOGENOM" id="CLU_082349_1_0_4"/>
<dbReference type="InterPro" id="IPR036909">
    <property type="entry name" value="Cyt_c-like_dom_sf"/>
</dbReference>
<evidence type="ECO:0000313" key="10">
    <source>
        <dbReference type="Proteomes" id="UP000002743"/>
    </source>
</evidence>
<dbReference type="EMBL" id="CP001674">
    <property type="protein sequence ID" value="ACT51515.1"/>
    <property type="molecule type" value="Genomic_DNA"/>
</dbReference>
<name>C6X9X4_METGS</name>
<evidence type="ECO:0000256" key="4">
    <source>
        <dbReference type="ARBA" id="ARBA00022982"/>
    </source>
</evidence>
<dbReference type="KEGG" id="mei:Msip34_2273"/>
<proteinExistence type="predicted"/>
<evidence type="ECO:0000256" key="7">
    <source>
        <dbReference type="SAM" id="Phobius"/>
    </source>
</evidence>
<evidence type="ECO:0000256" key="6">
    <source>
        <dbReference type="PROSITE-ProRule" id="PRU00433"/>
    </source>
</evidence>
<evidence type="ECO:0000256" key="5">
    <source>
        <dbReference type="ARBA" id="ARBA00023004"/>
    </source>
</evidence>
<keyword evidence="3 6" id="KW-0479">Metal-binding</keyword>
<evidence type="ECO:0000259" key="8">
    <source>
        <dbReference type="PROSITE" id="PS51007"/>
    </source>
</evidence>
<keyword evidence="4" id="KW-0249">Electron transport</keyword>
<evidence type="ECO:0000313" key="9">
    <source>
        <dbReference type="EMBL" id="ACT51515.1"/>
    </source>
</evidence>
<dbReference type="eggNOG" id="COG3245">
    <property type="taxonomic scope" value="Bacteria"/>
</dbReference>
<keyword evidence="1" id="KW-0813">Transport</keyword>